<keyword evidence="6" id="KW-1185">Reference proteome</keyword>
<comment type="similarity">
    <text evidence="1">Belongs to the 'phage' integrase family.</text>
</comment>
<comment type="caution">
    <text evidence="5">The sequence shown here is derived from an EMBL/GenBank/DDBJ whole genome shotgun (WGS) entry which is preliminary data.</text>
</comment>
<gene>
    <name evidence="5" type="ORF">PF327_05110</name>
</gene>
<name>A0ABT7QR79_9BACT</name>
<dbReference type="EMBL" id="JAQIBC010000002">
    <property type="protein sequence ID" value="MDM5263571.1"/>
    <property type="molecule type" value="Genomic_DNA"/>
</dbReference>
<dbReference type="InterPro" id="IPR050090">
    <property type="entry name" value="Tyrosine_recombinase_XerCD"/>
</dbReference>
<dbReference type="Proteomes" id="UP001169066">
    <property type="component" value="Unassembled WGS sequence"/>
</dbReference>
<sequence>MNFRLETVPHPKINNRDITFILENNDIHLPAAKFLAKEARSGGKNGTIGGITSHLQRAKQLRELFHHLQDIGINWHEATESDIISIRNAMLHWDSNDNPDKNNKYDYKKIKNNTMNSKLSVWFKFFQYMQEIEERCDIVLSTKLVKINKYSSSMKKHIEARKKEVEYIEVWDLMVPSDHVSKTFKTITRKEFEYFSKKLREDDVVYEMIALVMATTGLRIDAALKLRPDQFRSYFRYFHSGKSLNSKVSLSYIGKGDKYLECKIPLRTIHTLKGEYLNRAYTKRLKNHGERSKRGLEEYNNKYMWFNSKGRPINATDVRKAFKKASLALGRTQRPITPHWLRHSFATWALIDFSVREGVFLKGTTPDPLFITLLADLLGHADEKTTMQYVRTAIAIIEMERLEKENQSDKYYDGPLMTFQLFREDPGAQAIVKQEAIDEFGEKFDEKLFDPIQYAQSRGMLVDNSY</sequence>
<keyword evidence="2" id="KW-0238">DNA-binding</keyword>
<dbReference type="Gene3D" id="1.10.443.10">
    <property type="entry name" value="Intergrase catalytic core"/>
    <property type="match status" value="1"/>
</dbReference>
<dbReference type="InterPro" id="IPR011010">
    <property type="entry name" value="DNA_brk_join_enz"/>
</dbReference>
<evidence type="ECO:0000313" key="5">
    <source>
        <dbReference type="EMBL" id="MDM5263571.1"/>
    </source>
</evidence>
<feature type="domain" description="Tyr recombinase" evidence="4">
    <location>
        <begin position="182"/>
        <end position="404"/>
    </location>
</feature>
<reference evidence="5" key="1">
    <citation type="submission" date="2023-01" db="EMBL/GenBank/DDBJ databases">
        <title>Sulfurovum sp. XTW-4 genome assembly.</title>
        <authorList>
            <person name="Wang J."/>
        </authorList>
    </citation>
    <scope>NUCLEOTIDE SEQUENCE</scope>
    <source>
        <strain evidence="5">XTW-4</strain>
    </source>
</reference>
<dbReference type="Pfam" id="PF00589">
    <property type="entry name" value="Phage_integrase"/>
    <property type="match status" value="1"/>
</dbReference>
<keyword evidence="3" id="KW-0233">DNA recombination</keyword>
<dbReference type="PROSITE" id="PS51898">
    <property type="entry name" value="TYR_RECOMBINASE"/>
    <property type="match status" value="1"/>
</dbReference>
<dbReference type="SUPFAM" id="SSF56349">
    <property type="entry name" value="DNA breaking-rejoining enzymes"/>
    <property type="match status" value="1"/>
</dbReference>
<protein>
    <submittedName>
        <fullName evidence="5">Site-specific integrase</fullName>
    </submittedName>
</protein>
<evidence type="ECO:0000313" key="6">
    <source>
        <dbReference type="Proteomes" id="UP001169066"/>
    </source>
</evidence>
<evidence type="ECO:0000259" key="4">
    <source>
        <dbReference type="PROSITE" id="PS51898"/>
    </source>
</evidence>
<accession>A0ABT7QR79</accession>
<dbReference type="InterPro" id="IPR002104">
    <property type="entry name" value="Integrase_catalytic"/>
</dbReference>
<dbReference type="CDD" id="cd00397">
    <property type="entry name" value="DNA_BRE_C"/>
    <property type="match status" value="1"/>
</dbReference>
<dbReference type="PANTHER" id="PTHR30349">
    <property type="entry name" value="PHAGE INTEGRASE-RELATED"/>
    <property type="match status" value="1"/>
</dbReference>
<organism evidence="5 6">
    <name type="scientific">Sulfurovum xiamenensis</name>
    <dbReference type="NCBI Taxonomy" id="3019066"/>
    <lineage>
        <taxon>Bacteria</taxon>
        <taxon>Pseudomonadati</taxon>
        <taxon>Campylobacterota</taxon>
        <taxon>Epsilonproteobacteria</taxon>
        <taxon>Campylobacterales</taxon>
        <taxon>Sulfurovaceae</taxon>
        <taxon>Sulfurovum</taxon>
    </lineage>
</organism>
<proteinExistence type="inferred from homology"/>
<dbReference type="PANTHER" id="PTHR30349:SF41">
    <property type="entry name" value="INTEGRASE_RECOMBINASE PROTEIN MJ0367-RELATED"/>
    <property type="match status" value="1"/>
</dbReference>
<dbReference type="RefSeq" id="WP_289401572.1">
    <property type="nucleotide sequence ID" value="NZ_JAQIBC010000002.1"/>
</dbReference>
<evidence type="ECO:0000256" key="2">
    <source>
        <dbReference type="ARBA" id="ARBA00023125"/>
    </source>
</evidence>
<evidence type="ECO:0000256" key="3">
    <source>
        <dbReference type="ARBA" id="ARBA00023172"/>
    </source>
</evidence>
<dbReference type="InterPro" id="IPR013762">
    <property type="entry name" value="Integrase-like_cat_sf"/>
</dbReference>
<evidence type="ECO:0000256" key="1">
    <source>
        <dbReference type="ARBA" id="ARBA00008857"/>
    </source>
</evidence>